<dbReference type="GO" id="GO:0010582">
    <property type="term" value="P:floral meristem determinacy"/>
    <property type="evidence" value="ECO:0007669"/>
    <property type="project" value="TreeGrafter"/>
</dbReference>
<gene>
    <name evidence="3" type="ORF">E3N88_01930</name>
</gene>
<dbReference type="GO" id="GO:0048366">
    <property type="term" value="P:leaf development"/>
    <property type="evidence" value="ECO:0007669"/>
    <property type="project" value="TreeGrafter"/>
</dbReference>
<dbReference type="GO" id="GO:0005634">
    <property type="term" value="C:nucleus"/>
    <property type="evidence" value="ECO:0007669"/>
    <property type="project" value="TreeGrafter"/>
</dbReference>
<comment type="caution">
    <text evidence="3">The sequence shown here is derived from an EMBL/GenBank/DDBJ whole genome shotgun (WGS) entry which is preliminary data.</text>
</comment>
<dbReference type="Pfam" id="PF04690">
    <property type="entry name" value="YABBY"/>
    <property type="match status" value="1"/>
</dbReference>
<feature type="compositionally biased region" description="Low complexity" evidence="1">
    <location>
        <begin position="63"/>
        <end position="84"/>
    </location>
</feature>
<evidence type="ECO:0000256" key="1">
    <source>
        <dbReference type="SAM" id="MobiDB-lite"/>
    </source>
</evidence>
<evidence type="ECO:0000259" key="2">
    <source>
        <dbReference type="Pfam" id="PF04690"/>
    </source>
</evidence>
<dbReference type="GO" id="GO:0045165">
    <property type="term" value="P:cell fate commitment"/>
    <property type="evidence" value="ECO:0007669"/>
    <property type="project" value="TreeGrafter"/>
</dbReference>
<dbReference type="EMBL" id="SZYD01000001">
    <property type="protein sequence ID" value="KAD7478794.1"/>
    <property type="molecule type" value="Genomic_DNA"/>
</dbReference>
<keyword evidence="4" id="KW-1185">Reference proteome</keyword>
<dbReference type="AlphaFoldDB" id="A0A5N6Q2D4"/>
<evidence type="ECO:0000313" key="3">
    <source>
        <dbReference type="EMBL" id="KAD7478794.1"/>
    </source>
</evidence>
<organism evidence="3 4">
    <name type="scientific">Mikania micrantha</name>
    <name type="common">bitter vine</name>
    <dbReference type="NCBI Taxonomy" id="192012"/>
    <lineage>
        <taxon>Eukaryota</taxon>
        <taxon>Viridiplantae</taxon>
        <taxon>Streptophyta</taxon>
        <taxon>Embryophyta</taxon>
        <taxon>Tracheophyta</taxon>
        <taxon>Spermatophyta</taxon>
        <taxon>Magnoliopsida</taxon>
        <taxon>eudicotyledons</taxon>
        <taxon>Gunneridae</taxon>
        <taxon>Pentapetalae</taxon>
        <taxon>asterids</taxon>
        <taxon>campanulids</taxon>
        <taxon>Asterales</taxon>
        <taxon>Asteraceae</taxon>
        <taxon>Asteroideae</taxon>
        <taxon>Heliantheae alliance</taxon>
        <taxon>Eupatorieae</taxon>
        <taxon>Mikania</taxon>
    </lineage>
</organism>
<feature type="region of interest" description="Disordered" evidence="1">
    <location>
        <begin position="46"/>
        <end position="109"/>
    </location>
</feature>
<evidence type="ECO:0000313" key="4">
    <source>
        <dbReference type="Proteomes" id="UP000326396"/>
    </source>
</evidence>
<dbReference type="Proteomes" id="UP000326396">
    <property type="component" value="Linkage Group LG1"/>
</dbReference>
<dbReference type="GO" id="GO:0048479">
    <property type="term" value="P:style development"/>
    <property type="evidence" value="ECO:0007669"/>
    <property type="project" value="TreeGrafter"/>
</dbReference>
<sequence length="109" mass="11964">MNFEVQAERVQANMDPPAVVQTPSDQHLLTVKCGHCGNLSFLTIRASHPSDHPSLPPFQTTLSSDFTRGQSSSSSSSTSNEPTSPKAPFVVKPPEKKHRLPSAYNRFMK</sequence>
<dbReference type="InterPro" id="IPR056775">
    <property type="entry name" value="YABBY_C"/>
</dbReference>
<reference evidence="3 4" key="1">
    <citation type="submission" date="2019-05" db="EMBL/GenBank/DDBJ databases">
        <title>Mikania micrantha, genome provides insights into the molecular mechanism of rapid growth.</title>
        <authorList>
            <person name="Liu B."/>
        </authorList>
    </citation>
    <scope>NUCLEOTIDE SEQUENCE [LARGE SCALE GENOMIC DNA]</scope>
    <source>
        <strain evidence="3">NLD-2019</strain>
        <tissue evidence="3">Leaf</tissue>
    </source>
</reference>
<dbReference type="PANTHER" id="PTHR31675">
    <property type="entry name" value="PROTEIN YABBY 6-RELATED"/>
    <property type="match status" value="1"/>
</dbReference>
<protein>
    <recommendedName>
        <fullName evidence="2">YABBY protein C-terminal domain-containing protein</fullName>
    </recommendedName>
</protein>
<name>A0A5N6Q2D4_9ASTR</name>
<feature type="domain" description="YABBY protein C-terminal" evidence="2">
    <location>
        <begin position="79"/>
        <end position="109"/>
    </location>
</feature>
<dbReference type="OrthoDB" id="667577at2759"/>
<proteinExistence type="predicted"/>
<accession>A0A5N6Q2D4</accession>
<dbReference type="PANTHER" id="PTHR31675:SF1">
    <property type="entry name" value="PROTEIN CRABS CLAW"/>
    <property type="match status" value="1"/>
</dbReference>
<dbReference type="InterPro" id="IPR006780">
    <property type="entry name" value="YABBY"/>
</dbReference>